<name>A0A1Y5HH88_OLEAN</name>
<protein>
    <submittedName>
        <fullName evidence="1">Uncharacterized protein</fullName>
    </submittedName>
</protein>
<evidence type="ECO:0000313" key="2">
    <source>
        <dbReference type="Proteomes" id="UP000227088"/>
    </source>
</evidence>
<proteinExistence type="predicted"/>
<gene>
    <name evidence="1" type="ORF">A9R00_12270</name>
</gene>
<sequence length="158" mass="18014">MILDRLSSYMQNQPFNSQTKAQEPNKVEATGLSSVLPQQDKETLPEELHLSNRASYLEYLSQEFDVTALDNEQLNQLQSKLNDYGFISANDINGMRSLSLARQLTEPKETINAIDLLDNFKAKFDELEIPYSMRQQVDKMSVVIQNMASARELPKAQL</sequence>
<dbReference type="AlphaFoldDB" id="A0A1Y5HH88"/>
<accession>A0A1Y5HH88</accession>
<evidence type="ECO:0000313" key="1">
    <source>
        <dbReference type="EMBL" id="OUS35063.1"/>
    </source>
</evidence>
<dbReference type="EMBL" id="MABE01000700">
    <property type="protein sequence ID" value="OUS35063.1"/>
    <property type="molecule type" value="Genomic_DNA"/>
</dbReference>
<dbReference type="Proteomes" id="UP000227088">
    <property type="component" value="Unassembled WGS sequence"/>
</dbReference>
<comment type="caution">
    <text evidence="1">The sequence shown here is derived from an EMBL/GenBank/DDBJ whole genome shotgun (WGS) entry which is preliminary data.</text>
</comment>
<organism evidence="1 2">
    <name type="scientific">Oleispira antarctica</name>
    <dbReference type="NCBI Taxonomy" id="188908"/>
    <lineage>
        <taxon>Bacteria</taxon>
        <taxon>Pseudomonadati</taxon>
        <taxon>Pseudomonadota</taxon>
        <taxon>Gammaproteobacteria</taxon>
        <taxon>Oceanospirillales</taxon>
        <taxon>Oceanospirillaceae</taxon>
        <taxon>Oleispira</taxon>
    </lineage>
</organism>
<reference evidence="2" key="1">
    <citation type="journal article" date="2017" name="Proc. Natl. Acad. Sci. U.S.A.">
        <title>Simulation of Deepwater Horizon oil plume reveals substrate specialization within a complex community of hydrocarbon degraders.</title>
        <authorList>
            <person name="Hu P."/>
            <person name="Dubinsky E.A."/>
            <person name="Probst A.J."/>
            <person name="Wang J."/>
            <person name="Sieber C.M.K."/>
            <person name="Tom L.M."/>
            <person name="Gardinali P."/>
            <person name="Banfield J.F."/>
            <person name="Atlas R.M."/>
            <person name="Andersen G.L."/>
        </authorList>
    </citation>
    <scope>NUCLEOTIDE SEQUENCE [LARGE SCALE GENOMIC DNA]</scope>
</reference>